<dbReference type="GO" id="GO:0051259">
    <property type="term" value="P:protein complex oligomerization"/>
    <property type="evidence" value="ECO:0007669"/>
    <property type="project" value="InterPro"/>
</dbReference>
<comment type="subcellular location">
    <subcellularLocation>
        <location evidence="1 7">Cytoplasm</location>
    </subcellularLocation>
</comment>
<evidence type="ECO:0000256" key="4">
    <source>
        <dbReference type="ARBA" id="ARBA00023015"/>
    </source>
</evidence>
<dbReference type="InterPro" id="IPR036390">
    <property type="entry name" value="WH_DNA-bd_sf"/>
</dbReference>
<evidence type="ECO:0000256" key="1">
    <source>
        <dbReference type="ARBA" id="ARBA00004496"/>
    </source>
</evidence>
<evidence type="ECO:0000256" key="7">
    <source>
        <dbReference type="HAMAP-Rule" id="MF_00173"/>
    </source>
</evidence>
<dbReference type="GO" id="GO:0005737">
    <property type="term" value="C:cytoplasm"/>
    <property type="evidence" value="ECO:0007669"/>
    <property type="project" value="UniProtKB-SubCell"/>
</dbReference>
<evidence type="ECO:0000259" key="9">
    <source>
        <dbReference type="Pfam" id="PF02863"/>
    </source>
</evidence>
<dbReference type="InterPro" id="IPR020899">
    <property type="entry name" value="Arg_repress_C"/>
</dbReference>
<evidence type="ECO:0000259" key="8">
    <source>
        <dbReference type="Pfam" id="PF01316"/>
    </source>
</evidence>
<dbReference type="InterPro" id="IPR020900">
    <property type="entry name" value="Arg_repress_DNA-bd"/>
</dbReference>
<name>A0A9D2BF46_9FIRM</name>
<comment type="caution">
    <text evidence="10">The sequence shown here is derived from an EMBL/GenBank/DDBJ whole genome shotgun (WGS) entry which is preliminary data.</text>
</comment>
<proteinExistence type="inferred from homology"/>
<dbReference type="GO" id="GO:0003700">
    <property type="term" value="F:DNA-binding transcription factor activity"/>
    <property type="evidence" value="ECO:0007669"/>
    <property type="project" value="UniProtKB-UniRule"/>
</dbReference>
<dbReference type="GO" id="GO:0006526">
    <property type="term" value="P:L-arginine biosynthetic process"/>
    <property type="evidence" value="ECO:0007669"/>
    <property type="project" value="UniProtKB-KW"/>
</dbReference>
<sequence length="152" mass="16657">MKGKRQKKILELIEKYDIETQEELTRRLAEEGFPSTQGTISRDIRELKLTKVAGEGGRQKYAPILTKDLHVSSKYRRVLSEAILHMEDAGNLLVIKTVSGMAMACGAAIDSISMKGVIGCIAGDDTLLCVVKDAAMVPDVINEIQLIIKGLE</sequence>
<organism evidence="10 11">
    <name type="scientific">Candidatus Anaerobutyricum stercoripullorum</name>
    <dbReference type="NCBI Taxonomy" id="2838456"/>
    <lineage>
        <taxon>Bacteria</taxon>
        <taxon>Bacillati</taxon>
        <taxon>Bacillota</taxon>
        <taxon>Clostridia</taxon>
        <taxon>Lachnospirales</taxon>
        <taxon>Lachnospiraceae</taxon>
        <taxon>Anaerobutyricum</taxon>
    </lineage>
</organism>
<keyword evidence="4 7" id="KW-0805">Transcription regulation</keyword>
<evidence type="ECO:0000256" key="6">
    <source>
        <dbReference type="ARBA" id="ARBA00023163"/>
    </source>
</evidence>
<dbReference type="SUPFAM" id="SSF46785">
    <property type="entry name" value="Winged helix' DNA-binding domain"/>
    <property type="match status" value="1"/>
</dbReference>
<dbReference type="Proteomes" id="UP000886805">
    <property type="component" value="Unassembled WGS sequence"/>
</dbReference>
<reference evidence="10" key="2">
    <citation type="submission" date="2021-04" db="EMBL/GenBank/DDBJ databases">
        <authorList>
            <person name="Gilroy R."/>
        </authorList>
    </citation>
    <scope>NUCLEOTIDE SEQUENCE</scope>
    <source>
        <strain evidence="10">ChiSxjej3B15-1167</strain>
    </source>
</reference>
<dbReference type="Pfam" id="PF01316">
    <property type="entry name" value="Arg_repressor"/>
    <property type="match status" value="1"/>
</dbReference>
<keyword evidence="5 7" id="KW-0238">DNA-binding</keyword>
<dbReference type="Pfam" id="PF02863">
    <property type="entry name" value="Arg_repressor_C"/>
    <property type="match status" value="1"/>
</dbReference>
<dbReference type="GO" id="GO:0003677">
    <property type="term" value="F:DNA binding"/>
    <property type="evidence" value="ECO:0007669"/>
    <property type="project" value="UniProtKB-KW"/>
</dbReference>
<gene>
    <name evidence="7" type="primary">argR</name>
    <name evidence="10" type="ORF">H9849_09120</name>
</gene>
<dbReference type="GO" id="GO:0034618">
    <property type="term" value="F:arginine binding"/>
    <property type="evidence" value="ECO:0007669"/>
    <property type="project" value="InterPro"/>
</dbReference>
<dbReference type="PANTHER" id="PTHR34471">
    <property type="entry name" value="ARGININE REPRESSOR"/>
    <property type="match status" value="1"/>
</dbReference>
<feature type="domain" description="Arginine repressor C-terminal" evidence="9">
    <location>
        <begin position="79"/>
        <end position="145"/>
    </location>
</feature>
<evidence type="ECO:0000256" key="3">
    <source>
        <dbReference type="ARBA" id="ARBA00022490"/>
    </source>
</evidence>
<evidence type="ECO:0000256" key="2">
    <source>
        <dbReference type="ARBA" id="ARBA00008316"/>
    </source>
</evidence>
<feature type="domain" description="Arginine repressor DNA-binding" evidence="8">
    <location>
        <begin position="2"/>
        <end position="62"/>
    </location>
</feature>
<keyword evidence="7" id="KW-0028">Amino-acid biosynthesis</keyword>
<dbReference type="PANTHER" id="PTHR34471:SF1">
    <property type="entry name" value="ARGININE REPRESSOR"/>
    <property type="match status" value="1"/>
</dbReference>
<dbReference type="InterPro" id="IPR036251">
    <property type="entry name" value="Arg_repress_C_sf"/>
</dbReference>
<dbReference type="InterPro" id="IPR036388">
    <property type="entry name" value="WH-like_DNA-bd_sf"/>
</dbReference>
<dbReference type="PRINTS" id="PR01467">
    <property type="entry name" value="ARGREPRESSOR"/>
</dbReference>
<evidence type="ECO:0000256" key="5">
    <source>
        <dbReference type="ARBA" id="ARBA00023125"/>
    </source>
</evidence>
<comment type="function">
    <text evidence="7">Regulates arginine biosynthesis genes.</text>
</comment>
<keyword evidence="6 7" id="KW-0804">Transcription</keyword>
<comment type="similarity">
    <text evidence="2 7">Belongs to the ArgR family.</text>
</comment>
<dbReference type="Gene3D" id="1.10.10.10">
    <property type="entry name" value="Winged helix-like DNA-binding domain superfamily/Winged helix DNA-binding domain"/>
    <property type="match status" value="1"/>
</dbReference>
<evidence type="ECO:0000313" key="11">
    <source>
        <dbReference type="Proteomes" id="UP000886805"/>
    </source>
</evidence>
<protein>
    <recommendedName>
        <fullName evidence="7">Arginine repressor</fullName>
    </recommendedName>
</protein>
<accession>A0A9D2BF46</accession>
<dbReference type="SUPFAM" id="SSF55252">
    <property type="entry name" value="C-terminal domain of arginine repressor"/>
    <property type="match status" value="1"/>
</dbReference>
<dbReference type="Gene3D" id="3.30.1360.40">
    <property type="match status" value="1"/>
</dbReference>
<reference evidence="10" key="1">
    <citation type="journal article" date="2021" name="PeerJ">
        <title>Extensive microbial diversity within the chicken gut microbiome revealed by metagenomics and culture.</title>
        <authorList>
            <person name="Gilroy R."/>
            <person name="Ravi A."/>
            <person name="Getino M."/>
            <person name="Pursley I."/>
            <person name="Horton D.L."/>
            <person name="Alikhan N.F."/>
            <person name="Baker D."/>
            <person name="Gharbi K."/>
            <person name="Hall N."/>
            <person name="Watson M."/>
            <person name="Adriaenssens E.M."/>
            <person name="Foster-Nyarko E."/>
            <person name="Jarju S."/>
            <person name="Secka A."/>
            <person name="Antonio M."/>
            <person name="Oren A."/>
            <person name="Chaudhuri R.R."/>
            <person name="La Ragione R."/>
            <person name="Hildebrand F."/>
            <person name="Pallen M.J."/>
        </authorList>
    </citation>
    <scope>NUCLEOTIDE SEQUENCE</scope>
    <source>
        <strain evidence="10">ChiSxjej3B15-1167</strain>
    </source>
</reference>
<keyword evidence="7" id="KW-0055">Arginine biosynthesis</keyword>
<dbReference type="GO" id="GO:1900079">
    <property type="term" value="P:regulation of arginine biosynthetic process"/>
    <property type="evidence" value="ECO:0007669"/>
    <property type="project" value="UniProtKB-UniRule"/>
</dbReference>
<dbReference type="InterPro" id="IPR001669">
    <property type="entry name" value="Arg_repress"/>
</dbReference>
<dbReference type="AlphaFoldDB" id="A0A9D2BF46"/>
<keyword evidence="3 7" id="KW-0963">Cytoplasm</keyword>
<dbReference type="HAMAP" id="MF_00173">
    <property type="entry name" value="Arg_repressor"/>
    <property type="match status" value="1"/>
</dbReference>
<dbReference type="EMBL" id="DXEQ01000276">
    <property type="protein sequence ID" value="HIX73167.1"/>
    <property type="molecule type" value="Genomic_DNA"/>
</dbReference>
<evidence type="ECO:0000313" key="10">
    <source>
        <dbReference type="EMBL" id="HIX73167.1"/>
    </source>
</evidence>
<comment type="pathway">
    <text evidence="7">Amino-acid biosynthesis; L-arginine biosynthesis [regulation].</text>
</comment>
<keyword evidence="7" id="KW-0678">Repressor</keyword>